<keyword evidence="9" id="KW-0808">Transferase</keyword>
<keyword evidence="9" id="KW-0032">Aminotransferase</keyword>
<feature type="domain" description="Aminotransferase class V" evidence="8">
    <location>
        <begin position="27"/>
        <end position="328"/>
    </location>
</feature>
<comment type="cofactor">
    <cofactor evidence="1 5 7">
        <name>pyridoxal 5'-phosphate</name>
        <dbReference type="ChEBI" id="CHEBI:597326"/>
    </cofactor>
</comment>
<comment type="caution">
    <text evidence="9">The sequence shown here is derived from an EMBL/GenBank/DDBJ whole genome shotgun (WGS) entry which is preliminary data.</text>
</comment>
<dbReference type="PANTHER" id="PTHR21152">
    <property type="entry name" value="AMINOTRANSFERASE CLASS V"/>
    <property type="match status" value="1"/>
</dbReference>
<dbReference type="STRING" id="1618443.UV73_C0007G0003"/>
<reference evidence="9 10" key="1">
    <citation type="journal article" date="2015" name="Nature">
        <title>rRNA introns, odd ribosomes, and small enigmatic genomes across a large radiation of phyla.</title>
        <authorList>
            <person name="Brown C.T."/>
            <person name="Hug L.A."/>
            <person name="Thomas B.C."/>
            <person name="Sharon I."/>
            <person name="Castelle C.J."/>
            <person name="Singh A."/>
            <person name="Wilkins M.J."/>
            <person name="Williams K.H."/>
            <person name="Banfield J.F."/>
        </authorList>
    </citation>
    <scope>NUCLEOTIDE SEQUENCE [LARGE SCALE GENOMIC DNA]</scope>
</reference>
<evidence type="ECO:0000256" key="1">
    <source>
        <dbReference type="ARBA" id="ARBA00001933"/>
    </source>
</evidence>
<proteinExistence type="inferred from homology"/>
<dbReference type="PANTHER" id="PTHR21152:SF40">
    <property type="entry name" value="ALANINE--GLYOXYLATE AMINOTRANSFERASE"/>
    <property type="match status" value="1"/>
</dbReference>
<feature type="modified residue" description="N6-(pyridoxal phosphate)lysine" evidence="5">
    <location>
        <position position="194"/>
    </location>
</feature>
<dbReference type="InterPro" id="IPR015421">
    <property type="entry name" value="PyrdxlP-dep_Trfase_major"/>
</dbReference>
<evidence type="ECO:0000259" key="8">
    <source>
        <dbReference type="Pfam" id="PF00266"/>
    </source>
</evidence>
<dbReference type="GO" id="GO:0004760">
    <property type="term" value="F:L-serine-pyruvate transaminase activity"/>
    <property type="evidence" value="ECO:0007669"/>
    <property type="project" value="TreeGrafter"/>
</dbReference>
<keyword evidence="3 5" id="KW-0663">Pyridoxal phosphate</keyword>
<dbReference type="Gene3D" id="3.40.640.10">
    <property type="entry name" value="Type I PLP-dependent aspartate aminotransferase-like (Major domain)"/>
    <property type="match status" value="1"/>
</dbReference>
<dbReference type="SUPFAM" id="SSF53383">
    <property type="entry name" value="PLP-dependent transferases"/>
    <property type="match status" value="1"/>
</dbReference>
<dbReference type="PIRSF" id="PIRSF000524">
    <property type="entry name" value="SPT"/>
    <property type="match status" value="1"/>
</dbReference>
<dbReference type="PROSITE" id="PS00595">
    <property type="entry name" value="AA_TRANSFER_CLASS_5"/>
    <property type="match status" value="1"/>
</dbReference>
<dbReference type="Pfam" id="PF00266">
    <property type="entry name" value="Aminotran_5"/>
    <property type="match status" value="1"/>
</dbReference>
<dbReference type="EMBL" id="LCFP01000007">
    <property type="protein sequence ID" value="KKS97560.1"/>
    <property type="molecule type" value="Genomic_DNA"/>
</dbReference>
<name>A0A0G1DI99_9BACT</name>
<feature type="binding site" evidence="4">
    <location>
        <position position="338"/>
    </location>
    <ligand>
        <name>substrate</name>
    </ligand>
</feature>
<dbReference type="GO" id="GO:0008453">
    <property type="term" value="F:alanine-glyoxylate transaminase activity"/>
    <property type="evidence" value="ECO:0007669"/>
    <property type="project" value="TreeGrafter"/>
</dbReference>
<dbReference type="InterPro" id="IPR020578">
    <property type="entry name" value="Aminotrans_V_PyrdxlP_BS"/>
</dbReference>
<evidence type="ECO:0000313" key="10">
    <source>
        <dbReference type="Proteomes" id="UP000034894"/>
    </source>
</evidence>
<protein>
    <submittedName>
        <fullName evidence="9">Class V aminotransferase</fullName>
    </submittedName>
</protein>
<dbReference type="PATRIC" id="fig|1618443.3.peg.1021"/>
<evidence type="ECO:0000256" key="5">
    <source>
        <dbReference type="PIRSR" id="PIRSR000524-50"/>
    </source>
</evidence>
<organism evidence="9 10">
    <name type="scientific">Candidatus Gottesmanbacteria bacterium GW2011_GWA2_43_14</name>
    <dbReference type="NCBI Taxonomy" id="1618443"/>
    <lineage>
        <taxon>Bacteria</taxon>
        <taxon>Candidatus Gottesmaniibacteriota</taxon>
    </lineage>
</organism>
<dbReference type="InterPro" id="IPR015424">
    <property type="entry name" value="PyrdxlP-dep_Trfase"/>
</dbReference>
<dbReference type="Gene3D" id="3.90.1150.10">
    <property type="entry name" value="Aspartate Aminotransferase, domain 1"/>
    <property type="match status" value="1"/>
</dbReference>
<dbReference type="AlphaFoldDB" id="A0A0G1DI99"/>
<evidence type="ECO:0000256" key="3">
    <source>
        <dbReference type="ARBA" id="ARBA00022898"/>
    </source>
</evidence>
<evidence type="ECO:0000256" key="6">
    <source>
        <dbReference type="RuleBase" id="RU004075"/>
    </source>
</evidence>
<dbReference type="Proteomes" id="UP000034894">
    <property type="component" value="Unassembled WGS sequence"/>
</dbReference>
<evidence type="ECO:0000256" key="4">
    <source>
        <dbReference type="PIRSR" id="PIRSR000524-1"/>
    </source>
</evidence>
<comment type="similarity">
    <text evidence="2 6">Belongs to the class-V pyridoxal-phosphate-dependent aminotransferase family.</text>
</comment>
<dbReference type="InterPro" id="IPR015422">
    <property type="entry name" value="PyrdxlP-dep_Trfase_small"/>
</dbReference>
<dbReference type="GO" id="GO:0019265">
    <property type="term" value="P:glycine biosynthetic process, by transamination of glyoxylate"/>
    <property type="evidence" value="ECO:0007669"/>
    <property type="project" value="TreeGrafter"/>
</dbReference>
<evidence type="ECO:0000313" key="9">
    <source>
        <dbReference type="EMBL" id="KKS97560.1"/>
    </source>
</evidence>
<evidence type="ECO:0000256" key="7">
    <source>
        <dbReference type="RuleBase" id="RU004504"/>
    </source>
</evidence>
<accession>A0A0G1DI99</accession>
<dbReference type="InterPro" id="IPR000192">
    <property type="entry name" value="Aminotrans_V_dom"/>
</dbReference>
<gene>
    <name evidence="9" type="ORF">UV73_C0007G0003</name>
</gene>
<sequence length="364" mass="40944">MKGKTPNLRIPGPTPLSPDVIKASSRQMISHRGREYEEMQKRVTGNLLYFFQTKNDLFLLTSSGMGGLEAAVVNFFSPSDKLIFFTVGEFGNRWAEIAKRYQAKLIRVKFPAGKSCEKEEVIRVLSENKDAAGVFITHNETSSGVLNDVEAISPLVRQHPNKPLFLVDSISSMGAVNLPVDDWGIDVAVSASQKAWMSPPGLSFISVSARAWERYGKALMPKYYFDLNMYRDFAAKNQTPATPAVGVLFGLDCALENMRKTGREKIFKKHLQMRDYLRAELRKIGLQLFVSDSEASPTVTSIVIPRDIDYHRWLEFLREKYNVILAGGMGETKGRIIRVAHMGMVEKENLNEVVDALEKSLKKM</sequence>
<evidence type="ECO:0000256" key="2">
    <source>
        <dbReference type="ARBA" id="ARBA00009236"/>
    </source>
</evidence>
<dbReference type="InterPro" id="IPR024169">
    <property type="entry name" value="SP_NH2Trfase/AEP_transaminase"/>
</dbReference>